<dbReference type="InterPro" id="IPR012452">
    <property type="entry name" value="DUF1657"/>
</dbReference>
<evidence type="ECO:0008006" key="3">
    <source>
        <dbReference type="Google" id="ProtNLM"/>
    </source>
</evidence>
<proteinExistence type="predicted"/>
<keyword evidence="2" id="KW-1185">Reference proteome</keyword>
<dbReference type="Gene3D" id="1.20.1260.10">
    <property type="match status" value="1"/>
</dbReference>
<organism evidence="1 2">
    <name type="scientific">Caldalkalibacillus uzonensis</name>
    <dbReference type="NCBI Taxonomy" id="353224"/>
    <lineage>
        <taxon>Bacteria</taxon>
        <taxon>Bacillati</taxon>
        <taxon>Bacillota</taxon>
        <taxon>Bacilli</taxon>
        <taxon>Bacillales</taxon>
        <taxon>Bacillaceae</taxon>
        <taxon>Caldalkalibacillus</taxon>
    </lineage>
</organism>
<gene>
    <name evidence="1" type="ORF">J2S00_000361</name>
</gene>
<dbReference type="InterPro" id="IPR012347">
    <property type="entry name" value="Ferritin-like"/>
</dbReference>
<evidence type="ECO:0000313" key="1">
    <source>
        <dbReference type="EMBL" id="MDQ0337591.1"/>
    </source>
</evidence>
<dbReference type="Proteomes" id="UP001232445">
    <property type="component" value="Unassembled WGS sequence"/>
</dbReference>
<dbReference type="RefSeq" id="WP_307334819.1">
    <property type="nucleotide sequence ID" value="NZ_JAUSUQ010000001.1"/>
</dbReference>
<dbReference type="Pfam" id="PF07870">
    <property type="entry name" value="DUF1657"/>
    <property type="match status" value="1"/>
</dbReference>
<sequence length="68" mass="7774">MTVASKLKQTIASLKGAAATMETYAAHHPDQQVKETFKTCRQQAEQIIAELDQRLQEMEFEEPQYKGF</sequence>
<name>A0ABU0CNX4_9BACI</name>
<dbReference type="EMBL" id="JAUSUQ010000001">
    <property type="protein sequence ID" value="MDQ0337591.1"/>
    <property type="molecule type" value="Genomic_DNA"/>
</dbReference>
<protein>
    <recommendedName>
        <fullName evidence="3">DUF1657 domain-containing protein</fullName>
    </recommendedName>
</protein>
<evidence type="ECO:0000313" key="2">
    <source>
        <dbReference type="Proteomes" id="UP001232445"/>
    </source>
</evidence>
<comment type="caution">
    <text evidence="1">The sequence shown here is derived from an EMBL/GenBank/DDBJ whole genome shotgun (WGS) entry which is preliminary data.</text>
</comment>
<reference evidence="1 2" key="1">
    <citation type="submission" date="2023-07" db="EMBL/GenBank/DDBJ databases">
        <title>Genomic Encyclopedia of Type Strains, Phase IV (KMG-IV): sequencing the most valuable type-strain genomes for metagenomic binning, comparative biology and taxonomic classification.</title>
        <authorList>
            <person name="Goeker M."/>
        </authorList>
    </citation>
    <scope>NUCLEOTIDE SEQUENCE [LARGE SCALE GENOMIC DNA]</scope>
    <source>
        <strain evidence="1 2">DSM 17740</strain>
    </source>
</reference>
<accession>A0ABU0CNX4</accession>